<comment type="caution">
    <text evidence="1">The sequence shown here is derived from an EMBL/GenBank/DDBJ whole genome shotgun (WGS) entry which is preliminary data.</text>
</comment>
<evidence type="ECO:0008006" key="3">
    <source>
        <dbReference type="Google" id="ProtNLM"/>
    </source>
</evidence>
<evidence type="ECO:0000313" key="2">
    <source>
        <dbReference type="Proteomes" id="UP001603978"/>
    </source>
</evidence>
<dbReference type="Proteomes" id="UP001603978">
    <property type="component" value="Unassembled WGS sequence"/>
</dbReference>
<evidence type="ECO:0000313" key="1">
    <source>
        <dbReference type="EMBL" id="MFG1709813.1"/>
    </source>
</evidence>
<name>A0ABW7AS12_9ACTN</name>
<organism evidence="1 2">
    <name type="scientific">Nonomuraea marmarensis</name>
    <dbReference type="NCBI Taxonomy" id="3351344"/>
    <lineage>
        <taxon>Bacteria</taxon>
        <taxon>Bacillati</taxon>
        <taxon>Actinomycetota</taxon>
        <taxon>Actinomycetes</taxon>
        <taxon>Streptosporangiales</taxon>
        <taxon>Streptosporangiaceae</taxon>
        <taxon>Nonomuraea</taxon>
    </lineage>
</organism>
<proteinExistence type="predicted"/>
<accession>A0ABW7AS12</accession>
<sequence length="52" mass="5904">MITQVLTDDSCRTSVYYDENGRPMNGSMLVREPEFDERVVAETRALLARVPA</sequence>
<dbReference type="EMBL" id="JBICRM010000040">
    <property type="protein sequence ID" value="MFG1709813.1"/>
    <property type="molecule type" value="Genomic_DNA"/>
</dbReference>
<dbReference type="RefSeq" id="WP_393174971.1">
    <property type="nucleotide sequence ID" value="NZ_JBICRM010000040.1"/>
</dbReference>
<reference evidence="1 2" key="1">
    <citation type="submission" date="2024-10" db="EMBL/GenBank/DDBJ databases">
        <authorList>
            <person name="Topkara A.R."/>
            <person name="Saygin H."/>
        </authorList>
    </citation>
    <scope>NUCLEOTIDE SEQUENCE [LARGE SCALE GENOMIC DNA]</scope>
    <source>
        <strain evidence="1 2">M3C6</strain>
    </source>
</reference>
<keyword evidence="2" id="KW-1185">Reference proteome</keyword>
<protein>
    <recommendedName>
        <fullName evidence="3">YD repeat-containing protein</fullName>
    </recommendedName>
</protein>
<gene>
    <name evidence="1" type="ORF">ACFLIM_42220</name>
</gene>